<protein>
    <submittedName>
        <fullName evidence="3">PASTA domain-containing protein</fullName>
    </submittedName>
</protein>
<organism evidence="3 4">
    <name type="scientific">Ornithinimicrobium avium</name>
    <dbReference type="NCBI Taxonomy" id="2283195"/>
    <lineage>
        <taxon>Bacteria</taxon>
        <taxon>Bacillati</taxon>
        <taxon>Actinomycetota</taxon>
        <taxon>Actinomycetes</taxon>
        <taxon>Micrococcales</taxon>
        <taxon>Ornithinimicrobiaceae</taxon>
        <taxon>Ornithinimicrobium</taxon>
    </lineage>
</organism>
<evidence type="ECO:0000313" key="4">
    <source>
        <dbReference type="Proteomes" id="UP000253790"/>
    </source>
</evidence>
<dbReference type="CDD" id="cd06577">
    <property type="entry name" value="PASTA_pknB"/>
    <property type="match status" value="3"/>
</dbReference>
<feature type="domain" description="PASTA" evidence="2">
    <location>
        <begin position="62"/>
        <end position="129"/>
    </location>
</feature>
<keyword evidence="4" id="KW-1185">Reference proteome</keyword>
<name>A0A345NKM5_9MICO</name>
<dbReference type="Proteomes" id="UP000253790">
    <property type="component" value="Chromosome"/>
</dbReference>
<dbReference type="InterPro" id="IPR005543">
    <property type="entry name" value="PASTA_dom"/>
</dbReference>
<accession>A0A345NKM5</accession>
<proteinExistence type="predicted"/>
<dbReference type="CDD" id="cd06575">
    <property type="entry name" value="PASTA_Pbp2x-like_2"/>
    <property type="match status" value="1"/>
</dbReference>
<reference evidence="3 4" key="1">
    <citation type="submission" date="2018-07" db="EMBL/GenBank/DDBJ databases">
        <title>Complete genome sequencing of Ornithinimicrobium sp. AMA3305.</title>
        <authorList>
            <person name="Bae J.-W."/>
        </authorList>
    </citation>
    <scope>NUCLEOTIDE SEQUENCE [LARGE SCALE GENOMIC DNA]</scope>
    <source>
        <strain evidence="3 4">AMA3305</strain>
    </source>
</reference>
<dbReference type="Pfam" id="PF03793">
    <property type="entry name" value="PASTA"/>
    <property type="match status" value="4"/>
</dbReference>
<evidence type="ECO:0000256" key="1">
    <source>
        <dbReference type="SAM" id="MobiDB-lite"/>
    </source>
</evidence>
<dbReference type="AlphaFoldDB" id="A0A345NKM5"/>
<gene>
    <name evidence="3" type="ORF">DV701_05120</name>
</gene>
<feature type="region of interest" description="Disordered" evidence="1">
    <location>
        <begin position="92"/>
        <end position="114"/>
    </location>
</feature>
<sequence>MPVVVGLPESEARGALDAQELDPVVTRDYSETVAAGTVVSAEVDPGTRLRHGTDVGLVVSQGPERYAVPRLDGSTLEQASAALDEAHLRLGEQSSRHDESVPAGQVISSSPAAGEQLKPGAAVAVVLSDGPAPVDVPDVSGKAQDQASALLQAAGLTVQVAPERVFDPEVPDGAVVSQSPGPSSVARGTVVTVVVSKGPELVTVPDLVGKQYRQAETMLAELGLTVRREDIAGGFFGTVREQSVEPGTEVPTGTEVVVRVV</sequence>
<dbReference type="Gene3D" id="3.30.10.20">
    <property type="match status" value="4"/>
</dbReference>
<evidence type="ECO:0000259" key="2">
    <source>
        <dbReference type="PROSITE" id="PS51178"/>
    </source>
</evidence>
<feature type="domain" description="PASTA" evidence="2">
    <location>
        <begin position="1"/>
        <end position="61"/>
    </location>
</feature>
<evidence type="ECO:0000313" key="3">
    <source>
        <dbReference type="EMBL" id="AXH95583.1"/>
    </source>
</evidence>
<dbReference type="EMBL" id="CP031229">
    <property type="protein sequence ID" value="AXH95583.1"/>
    <property type="molecule type" value="Genomic_DNA"/>
</dbReference>
<dbReference type="OrthoDB" id="9762169at2"/>
<feature type="domain" description="PASTA" evidence="2">
    <location>
        <begin position="130"/>
        <end position="197"/>
    </location>
</feature>
<dbReference type="KEGG" id="orn:DV701_05120"/>
<dbReference type="PROSITE" id="PS51178">
    <property type="entry name" value="PASTA"/>
    <property type="match status" value="4"/>
</dbReference>
<dbReference type="SUPFAM" id="SSF54184">
    <property type="entry name" value="Penicillin-binding protein 2x (pbp-2x), c-terminal domain"/>
    <property type="match status" value="1"/>
</dbReference>
<feature type="domain" description="PASTA" evidence="2">
    <location>
        <begin position="198"/>
        <end position="261"/>
    </location>
</feature>
<dbReference type="SMART" id="SM00740">
    <property type="entry name" value="PASTA"/>
    <property type="match status" value="4"/>
</dbReference>